<accession>A0A4R7D3S1</accession>
<keyword evidence="2" id="KW-1185">Reference proteome</keyword>
<protein>
    <submittedName>
        <fullName evidence="1">Uncharacterized protein</fullName>
    </submittedName>
</protein>
<gene>
    <name evidence="1" type="ORF">B0I21_103280</name>
</gene>
<dbReference type="EMBL" id="SNZV01000003">
    <property type="protein sequence ID" value="TDS14781.1"/>
    <property type="molecule type" value="Genomic_DNA"/>
</dbReference>
<organism evidence="1 2">
    <name type="scientific">Sphingobacterium paludis</name>
    <dbReference type="NCBI Taxonomy" id="1476465"/>
    <lineage>
        <taxon>Bacteria</taxon>
        <taxon>Pseudomonadati</taxon>
        <taxon>Bacteroidota</taxon>
        <taxon>Sphingobacteriia</taxon>
        <taxon>Sphingobacteriales</taxon>
        <taxon>Sphingobacteriaceae</taxon>
        <taxon>Sphingobacterium</taxon>
    </lineage>
</organism>
<proteinExistence type="predicted"/>
<evidence type="ECO:0000313" key="2">
    <source>
        <dbReference type="Proteomes" id="UP000294752"/>
    </source>
</evidence>
<sequence length="72" mass="8544">MEILDKNIQLTMRESLLSLVPEKQCLQLSEAKKQSIRNTIQLLKKDFPDIKFRTKVDGGYVKVWRRNVLNKR</sequence>
<comment type="caution">
    <text evidence="1">The sequence shown here is derived from an EMBL/GenBank/DDBJ whole genome shotgun (WGS) entry which is preliminary data.</text>
</comment>
<name>A0A4R7D3S1_9SPHI</name>
<reference evidence="1 2" key="1">
    <citation type="submission" date="2019-03" db="EMBL/GenBank/DDBJ databases">
        <title>Genomic Encyclopedia of Type Strains, Phase III (KMG-III): the genomes of soil and plant-associated and newly described type strains.</title>
        <authorList>
            <person name="Whitman W."/>
        </authorList>
    </citation>
    <scope>NUCLEOTIDE SEQUENCE [LARGE SCALE GENOMIC DNA]</scope>
    <source>
        <strain evidence="1 2">CGMCC 1.12801</strain>
    </source>
</reference>
<dbReference type="Proteomes" id="UP000294752">
    <property type="component" value="Unassembled WGS sequence"/>
</dbReference>
<dbReference type="AlphaFoldDB" id="A0A4R7D3S1"/>
<evidence type="ECO:0000313" key="1">
    <source>
        <dbReference type="EMBL" id="TDS14781.1"/>
    </source>
</evidence>